<evidence type="ECO:0000313" key="2">
    <source>
        <dbReference type="EMBL" id="KFA94092.1"/>
    </source>
</evidence>
<dbReference type="AlphaFoldDB" id="A0A084T057"/>
<dbReference type="Proteomes" id="UP000028547">
    <property type="component" value="Unassembled WGS sequence"/>
</dbReference>
<gene>
    <name evidence="2" type="ORF">Q664_04790</name>
</gene>
<reference evidence="2 3" key="1">
    <citation type="submission" date="2014-07" db="EMBL/GenBank/DDBJ databases">
        <title>Draft Genome Sequence of Gephyronic Acid Producer, Cystobacter violaceus Strain Cb vi76.</title>
        <authorList>
            <person name="Stevens D.C."/>
            <person name="Young J."/>
            <person name="Carmichael R."/>
            <person name="Tan J."/>
            <person name="Taylor R.E."/>
        </authorList>
    </citation>
    <scope>NUCLEOTIDE SEQUENCE [LARGE SCALE GENOMIC DNA]</scope>
    <source>
        <strain evidence="2 3">Cb vi76</strain>
    </source>
</reference>
<dbReference type="EMBL" id="JPMI01000026">
    <property type="protein sequence ID" value="KFA94092.1"/>
    <property type="molecule type" value="Genomic_DNA"/>
</dbReference>
<accession>A0A084T057</accession>
<feature type="region of interest" description="Disordered" evidence="1">
    <location>
        <begin position="155"/>
        <end position="179"/>
    </location>
</feature>
<organism evidence="2 3">
    <name type="scientific">Archangium violaceum Cb vi76</name>
    <dbReference type="NCBI Taxonomy" id="1406225"/>
    <lineage>
        <taxon>Bacteria</taxon>
        <taxon>Pseudomonadati</taxon>
        <taxon>Myxococcota</taxon>
        <taxon>Myxococcia</taxon>
        <taxon>Myxococcales</taxon>
        <taxon>Cystobacterineae</taxon>
        <taxon>Archangiaceae</taxon>
        <taxon>Archangium</taxon>
    </lineage>
</organism>
<evidence type="ECO:0000313" key="3">
    <source>
        <dbReference type="Proteomes" id="UP000028547"/>
    </source>
</evidence>
<protein>
    <submittedName>
        <fullName evidence="2">Uncharacterized protein</fullName>
    </submittedName>
</protein>
<comment type="caution">
    <text evidence="2">The sequence shown here is derived from an EMBL/GenBank/DDBJ whole genome shotgun (WGS) entry which is preliminary data.</text>
</comment>
<evidence type="ECO:0000256" key="1">
    <source>
        <dbReference type="SAM" id="MobiDB-lite"/>
    </source>
</evidence>
<sequence>MKPSREFFWRRVAMEFDKLSVALLQNVSASFAEGNREYLALQKRLLREAGTEWERRHIRRLVAHHILSFAHFRARTWVEYQGALLRVRRLGYPSLEYRMHAACETLEWAADRDPTKAPLGWAMVEDAERRLRRMRRGNQVRKQALAAIASVKQRVTRKGLTPPTSPGTSRGMSRRRGSCPQLRLVRPIA</sequence>
<name>A0A084T057_9BACT</name>
<proteinExistence type="predicted"/>